<dbReference type="InterPro" id="IPR032874">
    <property type="entry name" value="DDE_dom"/>
</dbReference>
<reference evidence="5 6" key="1">
    <citation type="submission" date="2018-06" db="EMBL/GenBank/DDBJ databases">
        <title>Genomic Encyclopedia of Type Strains, Phase IV (KMG-V): Genome sequencing to study the core and pangenomes of soil and plant-associated prokaryotes.</title>
        <authorList>
            <person name="Whitman W."/>
        </authorList>
    </citation>
    <scope>NUCLEOTIDE SEQUENCE [LARGE SCALE GENOMIC DNA]</scope>
    <source>
        <strain evidence="5 6">SRCL-318</strain>
    </source>
</reference>
<dbReference type="NCBIfam" id="NF033587">
    <property type="entry name" value="transpos_IS6"/>
    <property type="match status" value="1"/>
</dbReference>
<proteinExistence type="predicted"/>
<protein>
    <submittedName>
        <fullName evidence="5">Putative transposase</fullName>
    </submittedName>
</protein>
<dbReference type="OrthoDB" id="9087780at2"/>
<dbReference type="InterPro" id="IPR052183">
    <property type="entry name" value="IS_Transposase"/>
</dbReference>
<keyword evidence="3" id="KW-0233">DNA recombination</keyword>
<dbReference type="RefSeq" id="WP_110854464.1">
    <property type="nucleotide sequence ID" value="NZ_QJSQ01000003.1"/>
</dbReference>
<name>A0A2V4V0B1_9BURK</name>
<dbReference type="InterPro" id="IPR047930">
    <property type="entry name" value="Transpos_IS6"/>
</dbReference>
<keyword evidence="2" id="KW-0238">DNA-binding</keyword>
<dbReference type="PANTHER" id="PTHR35528:SF3">
    <property type="entry name" value="BLL1675 PROTEIN"/>
    <property type="match status" value="1"/>
</dbReference>
<feature type="domain" description="DDE" evidence="4">
    <location>
        <begin position="76"/>
        <end position="206"/>
    </location>
</feature>
<accession>A0A2V4V0B1</accession>
<evidence type="ECO:0000313" key="5">
    <source>
        <dbReference type="EMBL" id="PYE26236.1"/>
    </source>
</evidence>
<evidence type="ECO:0000313" key="6">
    <source>
        <dbReference type="Proteomes" id="UP000247772"/>
    </source>
</evidence>
<keyword evidence="1" id="KW-0815">Transposition</keyword>
<evidence type="ECO:0000256" key="2">
    <source>
        <dbReference type="ARBA" id="ARBA00023125"/>
    </source>
</evidence>
<dbReference type="GO" id="GO:0003677">
    <property type="term" value="F:DNA binding"/>
    <property type="evidence" value="ECO:0007669"/>
    <property type="project" value="UniProtKB-KW"/>
</dbReference>
<evidence type="ECO:0000256" key="1">
    <source>
        <dbReference type="ARBA" id="ARBA00022578"/>
    </source>
</evidence>
<gene>
    <name evidence="5" type="ORF">C7410_103152</name>
</gene>
<comment type="caution">
    <text evidence="5">The sequence shown here is derived from an EMBL/GenBank/DDBJ whole genome shotgun (WGS) entry which is preliminary data.</text>
</comment>
<organism evidence="5 6">
    <name type="scientific">Paraburkholderia silvatlantica</name>
    <dbReference type="NCBI Taxonomy" id="321895"/>
    <lineage>
        <taxon>Bacteria</taxon>
        <taxon>Pseudomonadati</taxon>
        <taxon>Pseudomonadota</taxon>
        <taxon>Betaproteobacteria</taxon>
        <taxon>Burkholderiales</taxon>
        <taxon>Burkholderiaceae</taxon>
        <taxon>Paraburkholderia</taxon>
    </lineage>
</organism>
<evidence type="ECO:0000256" key="3">
    <source>
        <dbReference type="ARBA" id="ARBA00023172"/>
    </source>
</evidence>
<dbReference type="EMBL" id="QJSQ01000003">
    <property type="protein sequence ID" value="PYE26236.1"/>
    <property type="molecule type" value="Genomic_DNA"/>
</dbReference>
<dbReference type="Proteomes" id="UP000247772">
    <property type="component" value="Unassembled WGS sequence"/>
</dbReference>
<sequence>MNKTKSLYHGHRFPAVVISCAVRWYFRFSLSLRDIEELLLERGVVVTYETIRCWCDKFGAGFARCARAVRRKPGRTWHLDEMFVTLRGEPYLLWRAVDEHGAELDALVQKRRDKAAAKRFFQRVLRSNPVPRKIVTDQLRSYPAAKADIPELVKVKHVFVKAAARVNNRAENIHQPTRRRERQMCGFRDARRTQAFLSCFGPIRQHFALPRHRMNAECHLSILKERLSTWYGLTVPAAADQVS</sequence>
<dbReference type="AlphaFoldDB" id="A0A2V4V0B1"/>
<dbReference type="GO" id="GO:0032196">
    <property type="term" value="P:transposition"/>
    <property type="evidence" value="ECO:0007669"/>
    <property type="project" value="UniProtKB-KW"/>
</dbReference>
<dbReference type="Pfam" id="PF13610">
    <property type="entry name" value="DDE_Tnp_IS240"/>
    <property type="match status" value="1"/>
</dbReference>
<dbReference type="PANTHER" id="PTHR35528">
    <property type="entry name" value="BLL1675 PROTEIN"/>
    <property type="match status" value="1"/>
</dbReference>
<evidence type="ECO:0000259" key="4">
    <source>
        <dbReference type="Pfam" id="PF13610"/>
    </source>
</evidence>
<dbReference type="GO" id="GO:0006310">
    <property type="term" value="P:DNA recombination"/>
    <property type="evidence" value="ECO:0007669"/>
    <property type="project" value="UniProtKB-KW"/>
</dbReference>